<dbReference type="Proteomes" id="UP000002027">
    <property type="component" value="Chromosome 1"/>
</dbReference>
<evidence type="ECO:0000313" key="2">
    <source>
        <dbReference type="Proteomes" id="UP000002027"/>
    </source>
</evidence>
<dbReference type="RefSeq" id="WP_012870825.1">
    <property type="nucleotide sequence ID" value="NC_013523.1"/>
</dbReference>
<keyword evidence="2" id="KW-1185">Reference proteome</keyword>
<dbReference type="AlphaFoldDB" id="D1C716"/>
<name>D1C716_SPHTD</name>
<evidence type="ECO:0008006" key="3">
    <source>
        <dbReference type="Google" id="ProtNLM"/>
    </source>
</evidence>
<dbReference type="STRING" id="479434.Sthe_0338"/>
<evidence type="ECO:0000313" key="1">
    <source>
        <dbReference type="EMBL" id="ACZ37777.1"/>
    </source>
</evidence>
<proteinExistence type="predicted"/>
<dbReference type="OrthoDB" id="573082at2"/>
<dbReference type="InParanoid" id="D1C716"/>
<reference evidence="2" key="1">
    <citation type="submission" date="2009-11" db="EMBL/GenBank/DDBJ databases">
        <title>The complete chromosome 1 of Sphaerobacter thermophilus DSM 20745.</title>
        <authorList>
            <person name="Lucas S."/>
            <person name="Copeland A."/>
            <person name="Lapidus A."/>
            <person name="Glavina del Rio T."/>
            <person name="Dalin E."/>
            <person name="Tice H."/>
            <person name="Bruce D."/>
            <person name="Goodwin L."/>
            <person name="Pitluck S."/>
            <person name="Kyrpides N."/>
            <person name="Mavromatis K."/>
            <person name="Ivanova N."/>
            <person name="Mikhailova N."/>
            <person name="LaButti K.M."/>
            <person name="Clum A."/>
            <person name="Sun H.I."/>
            <person name="Brettin T."/>
            <person name="Detter J.C."/>
            <person name="Han C."/>
            <person name="Larimer F."/>
            <person name="Land M."/>
            <person name="Hauser L."/>
            <person name="Markowitz V."/>
            <person name="Cheng J.F."/>
            <person name="Hugenholtz P."/>
            <person name="Woyke T."/>
            <person name="Wu D."/>
            <person name="Steenblock K."/>
            <person name="Schneider S."/>
            <person name="Pukall R."/>
            <person name="Goeker M."/>
            <person name="Klenk H.P."/>
            <person name="Eisen J.A."/>
        </authorList>
    </citation>
    <scope>NUCLEOTIDE SEQUENCE [LARGE SCALE GENOMIC DNA]</scope>
    <source>
        <strain evidence="2">ATCC 49802 / DSM 20745 / S 6022</strain>
    </source>
</reference>
<dbReference type="Pfam" id="PF05973">
    <property type="entry name" value="Gp49"/>
    <property type="match status" value="1"/>
</dbReference>
<sequence length="119" mass="14105">MEFRVRFYATATGHVPMTEWLNELRDQQPTLHALVLAGLDKLRSRNRHGPPLTACVDRKNKIYELRVGHANIARAFFFFFQHGAEIIVTNGYVKQRQTLNQKELDRARRYKADWEKRHQ</sequence>
<dbReference type="HOGENOM" id="CLU_122734_0_1_0"/>
<accession>D1C716</accession>
<dbReference type="eggNOG" id="COG4679">
    <property type="taxonomic scope" value="Bacteria"/>
</dbReference>
<gene>
    <name evidence="1" type="ordered locus">Sthe_0338</name>
</gene>
<protein>
    <recommendedName>
        <fullName evidence="3">Type II toxin-antitoxin system RelE/ParE family toxin</fullName>
    </recommendedName>
</protein>
<dbReference type="KEGG" id="sti:Sthe_0338"/>
<organism evidence="1 2">
    <name type="scientific">Sphaerobacter thermophilus (strain ATCC 49802 / DSM 20745 / KCCM 41009 / NCIMB 13125 / S 6022)</name>
    <dbReference type="NCBI Taxonomy" id="479434"/>
    <lineage>
        <taxon>Bacteria</taxon>
        <taxon>Pseudomonadati</taxon>
        <taxon>Thermomicrobiota</taxon>
        <taxon>Thermomicrobia</taxon>
        <taxon>Sphaerobacterales</taxon>
        <taxon>Sphaerobacterineae</taxon>
        <taxon>Sphaerobacteraceae</taxon>
        <taxon>Sphaerobacter</taxon>
    </lineage>
</organism>
<reference evidence="1 2" key="2">
    <citation type="journal article" date="2010" name="Stand. Genomic Sci.">
        <title>Complete genome sequence of Desulfohalobium retbaense type strain (HR(100)).</title>
        <authorList>
            <person name="Spring S."/>
            <person name="Nolan M."/>
            <person name="Lapidus A."/>
            <person name="Glavina Del Rio T."/>
            <person name="Copeland A."/>
            <person name="Tice H."/>
            <person name="Cheng J.F."/>
            <person name="Lucas S."/>
            <person name="Land M."/>
            <person name="Chen F."/>
            <person name="Bruce D."/>
            <person name="Goodwin L."/>
            <person name="Pitluck S."/>
            <person name="Ivanova N."/>
            <person name="Mavromatis K."/>
            <person name="Mikhailova N."/>
            <person name="Pati A."/>
            <person name="Chen A."/>
            <person name="Palaniappan K."/>
            <person name="Hauser L."/>
            <person name="Chang Y.J."/>
            <person name="Jeffries C.D."/>
            <person name="Munk C."/>
            <person name="Kiss H."/>
            <person name="Chain P."/>
            <person name="Han C."/>
            <person name="Brettin T."/>
            <person name="Detter J.C."/>
            <person name="Schuler E."/>
            <person name="Goker M."/>
            <person name="Rohde M."/>
            <person name="Bristow J."/>
            <person name="Eisen J.A."/>
            <person name="Markowitz V."/>
            <person name="Hugenholtz P."/>
            <person name="Kyrpides N.C."/>
            <person name="Klenk H.P."/>
        </authorList>
    </citation>
    <scope>NUCLEOTIDE SEQUENCE [LARGE SCALE GENOMIC DNA]</scope>
    <source>
        <strain evidence="2">ATCC 49802 / DSM 20745 / S 6022</strain>
    </source>
</reference>
<dbReference type="InterPro" id="IPR009241">
    <property type="entry name" value="HigB-like"/>
</dbReference>
<dbReference type="EMBL" id="CP001823">
    <property type="protein sequence ID" value="ACZ37777.1"/>
    <property type="molecule type" value="Genomic_DNA"/>
</dbReference>